<sequence length="874" mass="98972">MNLNQLREGLEQAFYKENHRLVFWYDPEQSFADELPSLSLVDVQILNMANESALGTKLKLELEDKAGKYLLYFPFAEPDVEKDWLLDIKLYSRCFYADRFSIIFNELGLHQQSLREHLAKRDKFLASKARLTALQRYVQPDFDESDLDMAMIASVVKAESCDLPHVILALAEETVADDLGLEANPASLNELEKYDLIPALVAALQSEIGYPATVEELKGEAPFKLGHFFIRLLVTGFCESVGDVPGWAQELVMSSASSRATARALLSRWRDSSRYYKAFDAVSGWVAIALRIKDKMGIFDTDQLSDVVTFEAVEQKIIVDLAVAIPHAPKGELERFRAMIASRLDGYWASKHKDDTTRRKYRTVYTALQAAIDLFSLRIQHDSGFHFESSETLYKAYERDLYRFDMAYRHYCEASQRAHVEILKKLDDEVENCYAYWYIDNLAKNWGDRIEAEQRLSQWRFSGIPNQQDFFQGLVKPLFSKATKRRVVVIISDAFRYEAAVELRDRINNKRYSEATLSSQLGVVPSYTTLGMASLLPHKTLEYRETASDDVFVDGQSSKGTAARTKILAAHGGLAVTAETVKAWSRDEGREALKDQELVYVYHNVVDARGDSSSTESETFMAVEHAIEELTELSRKILMHFNTSTVLITADHGFLFQQSKLEAADRSSLAEKPTNALKNKKRYVVGFGLPDTKEAWKGSTKATAGTTSDTDFWVPKGANRFHFVGGSRFVHGGVMPQEIVVPVLTVKQLRGEKAEKRTKRKVGVISTKSTLKMVNNIQKFDLMQTEVVSDLVTPVTVSVAIYDGDSKISSEETVTFDCATDSVAERVKQVRLSLSGTDFDRKKDYFLVLKDKDLNTEMERYKVTIDLAFTDDFF</sequence>
<keyword evidence="2" id="KW-1185">Reference proteome</keyword>
<accession>A0A9J6RQ74</accession>
<proteinExistence type="predicted"/>
<dbReference type="Proteomes" id="UP001069090">
    <property type="component" value="Unassembled WGS sequence"/>
</dbReference>
<name>A0A9J6RQ74_9GAMM</name>
<dbReference type="NCBIfam" id="TIGR02687">
    <property type="entry name" value="BREX-1 system phosphatase PglZ type A"/>
    <property type="match status" value="1"/>
</dbReference>
<reference evidence="1 2" key="1">
    <citation type="submission" date="2022-12" db="EMBL/GenBank/DDBJ databases">
        <title>Dasania phycosphaerae sp. nov., isolated from particulate material of the south coast of Korea.</title>
        <authorList>
            <person name="Jiang Y."/>
        </authorList>
    </citation>
    <scope>NUCLEOTIDE SEQUENCE [LARGE SCALE GENOMIC DNA]</scope>
    <source>
        <strain evidence="1 2">GY-19</strain>
    </source>
</reference>
<dbReference type="RefSeq" id="WP_268905141.1">
    <property type="nucleotide sequence ID" value="NZ_JAPTGG010000013.1"/>
</dbReference>
<protein>
    <submittedName>
        <fullName evidence="1">BREX-1 system phosphatase PglZ type A</fullName>
    </submittedName>
</protein>
<dbReference type="Pfam" id="PF08665">
    <property type="entry name" value="PglZ"/>
    <property type="match status" value="1"/>
</dbReference>
<evidence type="ECO:0000313" key="2">
    <source>
        <dbReference type="Proteomes" id="UP001069090"/>
    </source>
</evidence>
<dbReference type="EMBL" id="JAPTGG010000013">
    <property type="protein sequence ID" value="MCZ0866449.1"/>
    <property type="molecule type" value="Genomic_DNA"/>
</dbReference>
<evidence type="ECO:0000313" key="1">
    <source>
        <dbReference type="EMBL" id="MCZ0866449.1"/>
    </source>
</evidence>
<dbReference type="AlphaFoldDB" id="A0A9J6RQ74"/>
<gene>
    <name evidence="1" type="primary">pglZ</name>
    <name evidence="1" type="ORF">O0V09_14655</name>
</gene>
<organism evidence="1 2">
    <name type="scientific">Dasania phycosphaerae</name>
    <dbReference type="NCBI Taxonomy" id="2950436"/>
    <lineage>
        <taxon>Bacteria</taxon>
        <taxon>Pseudomonadati</taxon>
        <taxon>Pseudomonadota</taxon>
        <taxon>Gammaproteobacteria</taxon>
        <taxon>Cellvibrionales</taxon>
        <taxon>Spongiibacteraceae</taxon>
        <taxon>Dasania</taxon>
    </lineage>
</organism>
<dbReference type="InterPro" id="IPR014060">
    <property type="entry name" value="PglZ"/>
</dbReference>
<comment type="caution">
    <text evidence="1">The sequence shown here is derived from an EMBL/GenBank/DDBJ whole genome shotgun (WGS) entry which is preliminary data.</text>
</comment>